<organism evidence="1 2">
    <name type="scientific">Ampelomyces quisqualis</name>
    <name type="common">Powdery mildew agent</name>
    <dbReference type="NCBI Taxonomy" id="50730"/>
    <lineage>
        <taxon>Eukaryota</taxon>
        <taxon>Fungi</taxon>
        <taxon>Dikarya</taxon>
        <taxon>Ascomycota</taxon>
        <taxon>Pezizomycotina</taxon>
        <taxon>Dothideomycetes</taxon>
        <taxon>Pleosporomycetidae</taxon>
        <taxon>Pleosporales</taxon>
        <taxon>Pleosporineae</taxon>
        <taxon>Phaeosphaeriaceae</taxon>
        <taxon>Ampelomyces</taxon>
    </lineage>
</organism>
<keyword evidence="2" id="KW-1185">Reference proteome</keyword>
<name>A0A6A5QWC0_AMPQU</name>
<evidence type="ECO:0000313" key="1">
    <source>
        <dbReference type="EMBL" id="KAF1919702.1"/>
    </source>
</evidence>
<gene>
    <name evidence="1" type="ORF">BDU57DRAFT_512945</name>
</gene>
<dbReference type="AlphaFoldDB" id="A0A6A5QWC0"/>
<sequence>MRTWSRELVTCSCIVSAASRPACHFTNDALAICVARWRRPCAVFLVPRSVANERSGAEGGVNACPQSDFAAFHYERSVSVVAC</sequence>
<dbReference type="EMBL" id="ML979133">
    <property type="protein sequence ID" value="KAF1919702.1"/>
    <property type="molecule type" value="Genomic_DNA"/>
</dbReference>
<accession>A0A6A5QWC0</accession>
<dbReference type="Proteomes" id="UP000800096">
    <property type="component" value="Unassembled WGS sequence"/>
</dbReference>
<proteinExistence type="predicted"/>
<reference evidence="1" key="1">
    <citation type="journal article" date="2020" name="Stud. Mycol.">
        <title>101 Dothideomycetes genomes: a test case for predicting lifestyles and emergence of pathogens.</title>
        <authorList>
            <person name="Haridas S."/>
            <person name="Albert R."/>
            <person name="Binder M."/>
            <person name="Bloem J."/>
            <person name="Labutti K."/>
            <person name="Salamov A."/>
            <person name="Andreopoulos B."/>
            <person name="Baker S."/>
            <person name="Barry K."/>
            <person name="Bills G."/>
            <person name="Bluhm B."/>
            <person name="Cannon C."/>
            <person name="Castanera R."/>
            <person name="Culley D."/>
            <person name="Daum C."/>
            <person name="Ezra D."/>
            <person name="Gonzalez J."/>
            <person name="Henrissat B."/>
            <person name="Kuo A."/>
            <person name="Liang C."/>
            <person name="Lipzen A."/>
            <person name="Lutzoni F."/>
            <person name="Magnuson J."/>
            <person name="Mondo S."/>
            <person name="Nolan M."/>
            <person name="Ohm R."/>
            <person name="Pangilinan J."/>
            <person name="Park H.-J."/>
            <person name="Ramirez L."/>
            <person name="Alfaro M."/>
            <person name="Sun H."/>
            <person name="Tritt A."/>
            <person name="Yoshinaga Y."/>
            <person name="Zwiers L.-H."/>
            <person name="Turgeon B."/>
            <person name="Goodwin S."/>
            <person name="Spatafora J."/>
            <person name="Crous P."/>
            <person name="Grigoriev I."/>
        </authorList>
    </citation>
    <scope>NUCLEOTIDE SEQUENCE</scope>
    <source>
        <strain evidence="1">HMLAC05119</strain>
    </source>
</reference>
<evidence type="ECO:0000313" key="2">
    <source>
        <dbReference type="Proteomes" id="UP000800096"/>
    </source>
</evidence>
<protein>
    <submittedName>
        <fullName evidence="1">Uncharacterized protein</fullName>
    </submittedName>
</protein>